<protein>
    <recommendedName>
        <fullName evidence="8">PGG domain-containing protein</fullName>
    </recommendedName>
</protein>
<dbReference type="PANTHER" id="PTHR24186">
    <property type="entry name" value="PROTEIN PHOSPHATASE 1 REGULATORY SUBUNIT"/>
    <property type="match status" value="1"/>
</dbReference>
<dbReference type="PANTHER" id="PTHR24186:SF36">
    <property type="entry name" value="SERINE_THREONINE-PROTEIN PHOSPHATASE 6 REGULATORY ANKYRIN REPEAT SUBUNIT A-LIKE"/>
    <property type="match status" value="1"/>
</dbReference>
<name>A0A7J9FAE2_9ROSI</name>
<keyword evidence="2 7" id="KW-0812">Transmembrane</keyword>
<keyword evidence="10" id="KW-1185">Reference proteome</keyword>
<dbReference type="GO" id="GO:0005886">
    <property type="term" value="C:plasma membrane"/>
    <property type="evidence" value="ECO:0007669"/>
    <property type="project" value="TreeGrafter"/>
</dbReference>
<accession>A0A7J9FAE2</accession>
<dbReference type="Pfam" id="PF13962">
    <property type="entry name" value="PGG"/>
    <property type="match status" value="1"/>
</dbReference>
<feature type="transmembrane region" description="Helical" evidence="7">
    <location>
        <begin position="126"/>
        <end position="147"/>
    </location>
</feature>
<proteinExistence type="predicted"/>
<feature type="non-terminal residue" evidence="9">
    <location>
        <position position="1"/>
    </location>
</feature>
<evidence type="ECO:0000256" key="7">
    <source>
        <dbReference type="SAM" id="Phobius"/>
    </source>
</evidence>
<sequence>KILFHCPACCEKVDKRGWNLLHFVAFRDNPLQLILSFFAIGDAELEYGSVKNLMDWKDTHGITPQQVYDACQGVASSENNQRKKEQIVELVKDIVVNEEVAEKAINPVPSSTINREGLQKTRDTHLVVAALVATVTFAAAITVPGGFKGEKELDQGTPFLIHDAAFKAFVVTDALFIPSSSTLIW</sequence>
<dbReference type="InterPro" id="IPR026961">
    <property type="entry name" value="PGG_dom"/>
</dbReference>
<reference evidence="9 10" key="1">
    <citation type="journal article" date="2019" name="Genome Biol. Evol.">
        <title>Insights into the evolution of the New World diploid cottons (Gossypium, subgenus Houzingenia) based on genome sequencing.</title>
        <authorList>
            <person name="Grover C.E."/>
            <person name="Arick M.A. 2nd"/>
            <person name="Thrash A."/>
            <person name="Conover J.L."/>
            <person name="Sanders W.S."/>
            <person name="Peterson D.G."/>
            <person name="Frelichowski J.E."/>
            <person name="Scheffler J.A."/>
            <person name="Scheffler B.E."/>
            <person name="Wendel J.F."/>
        </authorList>
    </citation>
    <scope>NUCLEOTIDE SEQUENCE [LARGE SCALE GENOMIC DNA]</scope>
    <source>
        <strain evidence="9">8</strain>
        <tissue evidence="9">Leaf</tissue>
    </source>
</reference>
<evidence type="ECO:0000313" key="9">
    <source>
        <dbReference type="EMBL" id="MBA0782252.1"/>
    </source>
</evidence>
<keyword evidence="6 7" id="KW-0472">Membrane</keyword>
<keyword evidence="5" id="KW-0040">ANK repeat</keyword>
<evidence type="ECO:0000313" key="10">
    <source>
        <dbReference type="Proteomes" id="UP000593568"/>
    </source>
</evidence>
<comment type="caution">
    <text evidence="9">The sequence shown here is derived from an EMBL/GenBank/DDBJ whole genome shotgun (WGS) entry which is preliminary data.</text>
</comment>
<dbReference type="Proteomes" id="UP000593568">
    <property type="component" value="Unassembled WGS sequence"/>
</dbReference>
<gene>
    <name evidence="9" type="ORF">Gotri_003110</name>
</gene>
<keyword evidence="4 7" id="KW-1133">Transmembrane helix</keyword>
<evidence type="ECO:0000256" key="5">
    <source>
        <dbReference type="ARBA" id="ARBA00023043"/>
    </source>
</evidence>
<organism evidence="9 10">
    <name type="scientific">Gossypium trilobum</name>
    <dbReference type="NCBI Taxonomy" id="34281"/>
    <lineage>
        <taxon>Eukaryota</taxon>
        <taxon>Viridiplantae</taxon>
        <taxon>Streptophyta</taxon>
        <taxon>Embryophyta</taxon>
        <taxon>Tracheophyta</taxon>
        <taxon>Spermatophyta</taxon>
        <taxon>Magnoliopsida</taxon>
        <taxon>eudicotyledons</taxon>
        <taxon>Gunneridae</taxon>
        <taxon>Pentapetalae</taxon>
        <taxon>rosids</taxon>
        <taxon>malvids</taxon>
        <taxon>Malvales</taxon>
        <taxon>Malvaceae</taxon>
        <taxon>Malvoideae</taxon>
        <taxon>Gossypium</taxon>
    </lineage>
</organism>
<evidence type="ECO:0000256" key="2">
    <source>
        <dbReference type="ARBA" id="ARBA00022692"/>
    </source>
</evidence>
<evidence type="ECO:0000259" key="8">
    <source>
        <dbReference type="Pfam" id="PF13962"/>
    </source>
</evidence>
<keyword evidence="3" id="KW-0677">Repeat</keyword>
<evidence type="ECO:0000256" key="6">
    <source>
        <dbReference type="ARBA" id="ARBA00023136"/>
    </source>
</evidence>
<evidence type="ECO:0000256" key="1">
    <source>
        <dbReference type="ARBA" id="ARBA00004141"/>
    </source>
</evidence>
<dbReference type="AlphaFoldDB" id="A0A7J9FAE2"/>
<evidence type="ECO:0000256" key="3">
    <source>
        <dbReference type="ARBA" id="ARBA00022737"/>
    </source>
</evidence>
<feature type="domain" description="PGG" evidence="8">
    <location>
        <begin position="116"/>
        <end position="184"/>
    </location>
</feature>
<comment type="subcellular location">
    <subcellularLocation>
        <location evidence="1">Membrane</location>
        <topology evidence="1">Multi-pass membrane protein</topology>
    </subcellularLocation>
</comment>
<dbReference type="EMBL" id="JABEZW010000012">
    <property type="protein sequence ID" value="MBA0782252.1"/>
    <property type="molecule type" value="Genomic_DNA"/>
</dbReference>
<evidence type="ECO:0000256" key="4">
    <source>
        <dbReference type="ARBA" id="ARBA00022989"/>
    </source>
</evidence>